<dbReference type="HOGENOM" id="CLU_149829_1_0_3"/>
<dbReference type="EMBL" id="CP011304">
    <property type="protein sequence ID" value="AKE64567.1"/>
    <property type="molecule type" value="Genomic_DNA"/>
</dbReference>
<dbReference type="InterPro" id="IPR014968">
    <property type="entry name" value="XisI"/>
</dbReference>
<dbReference type="Pfam" id="PF08869">
    <property type="entry name" value="XisI"/>
    <property type="match status" value="1"/>
</dbReference>
<accession>A0A0F6U4L6</accession>
<dbReference type="GeneID" id="66708276"/>
<sequence length="113" mass="13225">MDKLTNYRQIIQNTLTKLDTIANSSSKKKLETCLIFDENHDHYLWMSIGWINKKKINNIQIHIRIKNERVYIEQDWTEIGITSQLLEAGIPKEDIVLAFHDPASRKLTEFAIA</sequence>
<evidence type="ECO:0000313" key="1">
    <source>
        <dbReference type="EMBL" id="AKE64567.1"/>
    </source>
</evidence>
<dbReference type="RefSeq" id="WP_002803043.1">
    <property type="nucleotide sequence ID" value="NZ_CP011304.1"/>
</dbReference>
<evidence type="ECO:0000313" key="2">
    <source>
        <dbReference type="Proteomes" id="UP000034103"/>
    </source>
</evidence>
<dbReference type="CDD" id="cd16382">
    <property type="entry name" value="XisI-like"/>
    <property type="match status" value="1"/>
</dbReference>
<dbReference type="SUPFAM" id="SSF143847">
    <property type="entry name" value="XisI-like"/>
    <property type="match status" value="1"/>
</dbReference>
<reference evidence="1 2" key="1">
    <citation type="journal article" date="2015" name="Genome Announc.">
        <title>Complete Genome Sequence of Microcystis aeruginosa NIES-2549, a Bloom-Forming Cyanobacterium from Lake Kasumigaura, Japan.</title>
        <authorList>
            <person name="Yamaguchi H."/>
            <person name="Suzuki S."/>
            <person name="Tanabe Y."/>
            <person name="Osana Y."/>
            <person name="Shimura Y."/>
            <person name="Ishida K."/>
            <person name="Kawachi M."/>
        </authorList>
    </citation>
    <scope>NUCLEOTIDE SEQUENCE [LARGE SCALE GENOMIC DNA]</scope>
    <source>
        <strain evidence="1 2">NIES-2549</strain>
    </source>
</reference>
<name>A0A0F6U4L6_MICAE</name>
<dbReference type="AlphaFoldDB" id="A0A0F6U4L6"/>
<dbReference type="InterPro" id="IPR035943">
    <property type="entry name" value="XisI-like_sf"/>
</dbReference>
<dbReference type="PATRIC" id="fig|1641812.3.peg.2295"/>
<gene>
    <name evidence="1" type="ORF">MYAER_2219</name>
</gene>
<dbReference type="Proteomes" id="UP000034103">
    <property type="component" value="Chromosome"/>
</dbReference>
<proteinExistence type="predicted"/>
<organism evidence="1 2">
    <name type="scientific">Microcystis aeruginosa NIES-2549</name>
    <dbReference type="NCBI Taxonomy" id="1641812"/>
    <lineage>
        <taxon>Bacteria</taxon>
        <taxon>Bacillati</taxon>
        <taxon>Cyanobacteriota</taxon>
        <taxon>Cyanophyceae</taxon>
        <taxon>Oscillatoriophycideae</taxon>
        <taxon>Chroococcales</taxon>
        <taxon>Microcystaceae</taxon>
        <taxon>Microcystis</taxon>
    </lineage>
</organism>
<protein>
    <submittedName>
        <fullName evidence="1">XisI protein-like</fullName>
    </submittedName>
</protein>
<dbReference type="Gene3D" id="3.30.310.110">
    <property type="entry name" value="XisI-like"/>
    <property type="match status" value="1"/>
</dbReference>